<dbReference type="EMBL" id="NBNE01010828">
    <property type="protein sequence ID" value="OWY97118.1"/>
    <property type="molecule type" value="Genomic_DNA"/>
</dbReference>
<accession>A0A225UWE7</accession>
<feature type="compositionally biased region" description="Basic residues" evidence="1">
    <location>
        <begin position="242"/>
        <end position="256"/>
    </location>
</feature>
<keyword evidence="3" id="KW-1185">Reference proteome</keyword>
<reference evidence="3" key="1">
    <citation type="submission" date="2017-03" db="EMBL/GenBank/DDBJ databases">
        <title>Phytopthora megakarya and P. palmivora, two closely related causual agents of cacao black pod achieved similar genome size and gene model numbers by different mechanisms.</title>
        <authorList>
            <person name="Ali S."/>
            <person name="Shao J."/>
            <person name="Larry D.J."/>
            <person name="Kronmiller B."/>
            <person name="Shen D."/>
            <person name="Strem M.D."/>
            <person name="Melnick R.L."/>
            <person name="Guiltinan M.J."/>
            <person name="Tyler B.M."/>
            <person name="Meinhardt L.W."/>
            <person name="Bailey B.A."/>
        </authorList>
    </citation>
    <scope>NUCLEOTIDE SEQUENCE [LARGE SCALE GENOMIC DNA]</scope>
    <source>
        <strain evidence="3">zdho120</strain>
    </source>
</reference>
<feature type="compositionally biased region" description="Low complexity" evidence="1">
    <location>
        <begin position="160"/>
        <end position="173"/>
    </location>
</feature>
<evidence type="ECO:0000256" key="1">
    <source>
        <dbReference type="SAM" id="MobiDB-lite"/>
    </source>
</evidence>
<evidence type="ECO:0000313" key="2">
    <source>
        <dbReference type="EMBL" id="OWY97118.1"/>
    </source>
</evidence>
<feature type="compositionally biased region" description="Basic and acidic residues" evidence="1">
    <location>
        <begin position="230"/>
        <end position="241"/>
    </location>
</feature>
<protein>
    <submittedName>
        <fullName evidence="2">Uncharacterized protein</fullName>
    </submittedName>
</protein>
<feature type="region of interest" description="Disordered" evidence="1">
    <location>
        <begin position="151"/>
        <end position="173"/>
    </location>
</feature>
<feature type="region of interest" description="Disordered" evidence="1">
    <location>
        <begin position="230"/>
        <end position="317"/>
    </location>
</feature>
<name>A0A225UWE7_9STRA</name>
<gene>
    <name evidence="2" type="ORF">PHMEG_00032434</name>
</gene>
<sequence length="468" mass="52482">MTEDQAKFYVASQCRRWKEAPAGRTLPPGIRYDWPFGKPNSQAYYLATFQTSRCLKQRMSVATQAGAWISELRVRRNTFGLALDLAGLMIPVERLSPAECAAIIQTLLIESGIEYPSSDATTRGVKRKVPSTSSVRSSSAFSSGIFRATGGSDESLPSATSGSRVSRDSTSGSSGWSFGIGVGTHMPLAGVIPQVMTAQETGGAVPIEGYVQTYISPEDRRRVPLEFDQHDVEMSDPEPQRKSSRPPKVGRRRSHSRRSDYPEDDSEDERHRRRRRSRSRHGDVRPRRERTPSVSSKYSERTARSGRSSRSSTSGMTQVALTAIHEVKDSMAQMQKTQETLMVSALALREAGNMGVKEEQKPLLDDVRQQVVGSQYPEISQVEVGHSAQDILESRFADYQRRPETHMETQRRQHLDEMAAFEKEFLTLRLERDQEREANKNLQSFLVGRLKKQAERQGVYDNGLKPAP</sequence>
<feature type="compositionally biased region" description="Basic and acidic residues" evidence="1">
    <location>
        <begin position="280"/>
        <end position="291"/>
    </location>
</feature>
<feature type="compositionally biased region" description="Low complexity" evidence="1">
    <location>
        <begin position="305"/>
        <end position="315"/>
    </location>
</feature>
<evidence type="ECO:0000313" key="3">
    <source>
        <dbReference type="Proteomes" id="UP000198211"/>
    </source>
</evidence>
<dbReference type="AlphaFoldDB" id="A0A225UWE7"/>
<proteinExistence type="predicted"/>
<organism evidence="2 3">
    <name type="scientific">Phytophthora megakarya</name>
    <dbReference type="NCBI Taxonomy" id="4795"/>
    <lineage>
        <taxon>Eukaryota</taxon>
        <taxon>Sar</taxon>
        <taxon>Stramenopiles</taxon>
        <taxon>Oomycota</taxon>
        <taxon>Peronosporomycetes</taxon>
        <taxon>Peronosporales</taxon>
        <taxon>Peronosporaceae</taxon>
        <taxon>Phytophthora</taxon>
    </lineage>
</organism>
<dbReference type="Proteomes" id="UP000198211">
    <property type="component" value="Unassembled WGS sequence"/>
</dbReference>
<comment type="caution">
    <text evidence="2">The sequence shown here is derived from an EMBL/GenBank/DDBJ whole genome shotgun (WGS) entry which is preliminary data.</text>
</comment>